<gene>
    <name evidence="2" type="ORF">SAMN02745119_02233</name>
</gene>
<evidence type="ECO:0000256" key="1">
    <source>
        <dbReference type="SAM" id="SignalP"/>
    </source>
</evidence>
<protein>
    <recommendedName>
        <fullName evidence="4">Secreted protein</fullName>
    </recommendedName>
</protein>
<evidence type="ECO:0000313" key="3">
    <source>
        <dbReference type="Proteomes" id="UP000190102"/>
    </source>
</evidence>
<reference evidence="3" key="1">
    <citation type="submission" date="2017-02" db="EMBL/GenBank/DDBJ databases">
        <authorList>
            <person name="Varghese N."/>
            <person name="Submissions S."/>
        </authorList>
    </citation>
    <scope>NUCLEOTIDE SEQUENCE [LARGE SCALE GENOMIC DNA]</scope>
    <source>
        <strain evidence="3">ATCC BAA-34</strain>
    </source>
</reference>
<keyword evidence="1" id="KW-0732">Signal</keyword>
<dbReference type="AlphaFoldDB" id="A0A1T4Q4X4"/>
<dbReference type="RefSeq" id="WP_139366754.1">
    <property type="nucleotide sequence ID" value="NZ_FUWR01000012.1"/>
</dbReference>
<evidence type="ECO:0000313" key="2">
    <source>
        <dbReference type="EMBL" id="SJZ98724.1"/>
    </source>
</evidence>
<name>A0A1T4Q4X4_9BACT</name>
<dbReference type="STRING" id="115783.SAMN02745119_02233"/>
<proteinExistence type="predicted"/>
<evidence type="ECO:0008006" key="4">
    <source>
        <dbReference type="Google" id="ProtNLM"/>
    </source>
</evidence>
<feature type="chain" id="PRO_5013250503" description="Secreted protein" evidence="1">
    <location>
        <begin position="30"/>
        <end position="137"/>
    </location>
</feature>
<feature type="signal peptide" evidence="1">
    <location>
        <begin position="1"/>
        <end position="29"/>
    </location>
</feature>
<dbReference type="Proteomes" id="UP000190102">
    <property type="component" value="Unassembled WGS sequence"/>
</dbReference>
<organism evidence="2 3">
    <name type="scientific">Trichlorobacter thiogenes</name>
    <dbReference type="NCBI Taxonomy" id="115783"/>
    <lineage>
        <taxon>Bacteria</taxon>
        <taxon>Pseudomonadati</taxon>
        <taxon>Thermodesulfobacteriota</taxon>
        <taxon>Desulfuromonadia</taxon>
        <taxon>Geobacterales</taxon>
        <taxon>Geobacteraceae</taxon>
        <taxon>Trichlorobacter</taxon>
    </lineage>
</organism>
<accession>A0A1T4Q4X4</accession>
<sequence length="137" mass="14848">MRLTLMNAKTNGFLATVALIAVTASPALAGTVTLVNTSTKHYCNATATVYVLGIPFDVTTPCVAPGSSGTVTSWLSTGYIRTECSDNALCRHFCGMYNERFAMPCPGKKYDVPGTWLPHRNFTVTFTPPNDFVMIEK</sequence>
<dbReference type="EMBL" id="FUWR01000012">
    <property type="protein sequence ID" value="SJZ98724.1"/>
    <property type="molecule type" value="Genomic_DNA"/>
</dbReference>
<keyword evidence="3" id="KW-1185">Reference proteome</keyword>